<evidence type="ECO:0000256" key="2">
    <source>
        <dbReference type="ARBA" id="ARBA00020829"/>
    </source>
</evidence>
<dbReference type="FunFam" id="3.40.1000.50:FF:000003">
    <property type="entry name" value="Repressor of RNA polymerase III transcription MAF1"/>
    <property type="match status" value="1"/>
</dbReference>
<keyword evidence="5" id="KW-1185">Reference proteome</keyword>
<dbReference type="PANTHER" id="PTHR22504:SF0">
    <property type="entry name" value="REPRESSOR OF RNA POLYMERASE III TRANSCRIPTION MAF1 HOMOLOG"/>
    <property type="match status" value="1"/>
</dbReference>
<dbReference type="InterPro" id="IPR015257">
    <property type="entry name" value="Maf1"/>
</dbReference>
<dbReference type="Gene3D" id="3.40.1000.50">
    <property type="entry name" value="Repressor of RNA polymerase III transcription Maf1"/>
    <property type="match status" value="1"/>
</dbReference>
<dbReference type="PIRSF" id="PIRSF037240">
    <property type="entry name" value="RNA_polIII_Trep_MAF1"/>
    <property type="match status" value="1"/>
</dbReference>
<dbReference type="Proteomes" id="UP001209878">
    <property type="component" value="Unassembled WGS sequence"/>
</dbReference>
<evidence type="ECO:0000313" key="4">
    <source>
        <dbReference type="EMBL" id="KAK2168578.1"/>
    </source>
</evidence>
<evidence type="ECO:0000313" key="5">
    <source>
        <dbReference type="Proteomes" id="UP001209878"/>
    </source>
</evidence>
<dbReference type="GO" id="GO:0000994">
    <property type="term" value="F:RNA polymerase III core binding"/>
    <property type="evidence" value="ECO:0007669"/>
    <property type="project" value="TreeGrafter"/>
</dbReference>
<dbReference type="EMBL" id="JAODUO010001224">
    <property type="protein sequence ID" value="KAK2168578.1"/>
    <property type="molecule type" value="Genomic_DNA"/>
</dbReference>
<feature type="region of interest" description="Disordered" evidence="3">
    <location>
        <begin position="46"/>
        <end position="81"/>
    </location>
</feature>
<organism evidence="4 5">
    <name type="scientific">Ridgeia piscesae</name>
    <name type="common">Tubeworm</name>
    <dbReference type="NCBI Taxonomy" id="27915"/>
    <lineage>
        <taxon>Eukaryota</taxon>
        <taxon>Metazoa</taxon>
        <taxon>Spiralia</taxon>
        <taxon>Lophotrochozoa</taxon>
        <taxon>Annelida</taxon>
        <taxon>Polychaeta</taxon>
        <taxon>Sedentaria</taxon>
        <taxon>Canalipalpata</taxon>
        <taxon>Sabellida</taxon>
        <taxon>Siboglinidae</taxon>
        <taxon>Ridgeia</taxon>
    </lineage>
</organism>
<dbReference type="AlphaFoldDB" id="A0AAD9NHA8"/>
<proteinExistence type="inferred from homology"/>
<accession>A0AAD9NHA8</accession>
<comment type="caution">
    <text evidence="4">The sequence shown here is derived from an EMBL/GenBank/DDBJ whole genome shotgun (WGS) entry which is preliminary data.</text>
</comment>
<evidence type="ECO:0000256" key="1">
    <source>
        <dbReference type="ARBA" id="ARBA00006231"/>
    </source>
</evidence>
<gene>
    <name evidence="4" type="ORF">NP493_1224g00004</name>
</gene>
<dbReference type="Pfam" id="PF09174">
    <property type="entry name" value="Maf1"/>
    <property type="match status" value="1"/>
</dbReference>
<comment type="similarity">
    <text evidence="1">Belongs to the MAF1 family.</text>
</comment>
<sequence length="205" mass="23148">MKLLDNLNLEFISDALSVETGDCRIEGRIESYSCKMAGHDKRLFKSLSNEPGMAPNDLQALSPPTDTHSPSRQHSDEGEGPLCDTISTKTLFYLISTLNASFQPDYDFSNAKSDEFSKEPSLQWVMNAVDSQLFAALGEQYSGLKTQLWSTADEEISLADCHIYSYNPDLSCDPFGEEGCIWSFNYFLYNHKMKRILFFTCKATR</sequence>
<protein>
    <recommendedName>
        <fullName evidence="2">Repressor of RNA polymerase III transcription MAF1 homolog</fullName>
    </recommendedName>
</protein>
<reference evidence="4" key="1">
    <citation type="journal article" date="2023" name="Mol. Biol. Evol.">
        <title>Third-Generation Sequencing Reveals the Adaptive Role of the Epigenome in Three Deep-Sea Polychaetes.</title>
        <authorList>
            <person name="Perez M."/>
            <person name="Aroh O."/>
            <person name="Sun Y."/>
            <person name="Lan Y."/>
            <person name="Juniper S.K."/>
            <person name="Young C.R."/>
            <person name="Angers B."/>
            <person name="Qian P.Y."/>
        </authorList>
    </citation>
    <scope>NUCLEOTIDE SEQUENCE</scope>
    <source>
        <strain evidence="4">R07B-5</strain>
    </source>
</reference>
<dbReference type="InterPro" id="IPR038564">
    <property type="entry name" value="Maf1_sf"/>
</dbReference>
<evidence type="ECO:0000256" key="3">
    <source>
        <dbReference type="SAM" id="MobiDB-lite"/>
    </source>
</evidence>
<name>A0AAD9NHA8_RIDPI</name>
<feature type="compositionally biased region" description="Polar residues" evidence="3">
    <location>
        <begin position="62"/>
        <end position="72"/>
    </location>
</feature>
<dbReference type="GO" id="GO:0005634">
    <property type="term" value="C:nucleus"/>
    <property type="evidence" value="ECO:0007669"/>
    <property type="project" value="TreeGrafter"/>
</dbReference>
<dbReference type="PANTHER" id="PTHR22504">
    <property type="entry name" value="REPRESSOR OF RNA POLYMERASE III TRANSCRIPTION MAF1"/>
    <property type="match status" value="1"/>
</dbReference>
<dbReference type="GO" id="GO:0016480">
    <property type="term" value="P:negative regulation of transcription by RNA polymerase III"/>
    <property type="evidence" value="ECO:0007669"/>
    <property type="project" value="InterPro"/>
</dbReference>